<dbReference type="PANTHER" id="PTHR11088">
    <property type="entry name" value="TRNA DIMETHYLALLYLTRANSFERASE"/>
    <property type="match status" value="1"/>
</dbReference>
<comment type="similarity">
    <text evidence="1">Belongs to the IPP transferase family.</text>
</comment>
<dbReference type="InterPro" id="IPR039657">
    <property type="entry name" value="Dimethylallyltransferase"/>
</dbReference>
<dbReference type="HAMAP" id="MF_00185">
    <property type="entry name" value="IPP_trans"/>
    <property type="match status" value="1"/>
</dbReference>
<keyword evidence="6" id="KW-1185">Reference proteome</keyword>
<dbReference type="OrthoDB" id="775260at2759"/>
<evidence type="ECO:0000256" key="2">
    <source>
        <dbReference type="ARBA" id="ARBA00022679"/>
    </source>
</evidence>
<dbReference type="SUPFAM" id="SSF52540">
    <property type="entry name" value="P-loop containing nucleoside triphosphate hydrolases"/>
    <property type="match status" value="1"/>
</dbReference>
<proteinExistence type="inferred from homology"/>
<evidence type="ECO:0000313" key="6">
    <source>
        <dbReference type="Proteomes" id="UP000567179"/>
    </source>
</evidence>
<dbReference type="InterPro" id="IPR018022">
    <property type="entry name" value="IPT"/>
</dbReference>
<dbReference type="InterPro" id="IPR027417">
    <property type="entry name" value="P-loop_NTPase"/>
</dbReference>
<dbReference type="GO" id="GO:0052381">
    <property type="term" value="F:tRNA dimethylallyltransferase activity"/>
    <property type="evidence" value="ECO:0007669"/>
    <property type="project" value="InterPro"/>
</dbReference>
<dbReference type="GO" id="GO:0005739">
    <property type="term" value="C:mitochondrion"/>
    <property type="evidence" value="ECO:0007669"/>
    <property type="project" value="TreeGrafter"/>
</dbReference>
<name>A0A8H5FBE1_9AGAR</name>
<dbReference type="Pfam" id="PF01715">
    <property type="entry name" value="IPPT"/>
    <property type="match status" value="1"/>
</dbReference>
<dbReference type="Gene3D" id="3.40.50.300">
    <property type="entry name" value="P-loop containing nucleotide triphosphate hydrolases"/>
    <property type="match status" value="1"/>
</dbReference>
<gene>
    <name evidence="5" type="ORF">D9619_005654</name>
</gene>
<keyword evidence="3" id="KW-0547">Nucleotide-binding</keyword>
<reference evidence="5 6" key="1">
    <citation type="journal article" date="2020" name="ISME J.">
        <title>Uncovering the hidden diversity of litter-decomposition mechanisms in mushroom-forming fungi.</title>
        <authorList>
            <person name="Floudas D."/>
            <person name="Bentzer J."/>
            <person name="Ahren D."/>
            <person name="Johansson T."/>
            <person name="Persson P."/>
            <person name="Tunlid A."/>
        </authorList>
    </citation>
    <scope>NUCLEOTIDE SEQUENCE [LARGE SCALE GENOMIC DNA]</scope>
    <source>
        <strain evidence="5 6">CBS 101986</strain>
    </source>
</reference>
<evidence type="ECO:0000256" key="3">
    <source>
        <dbReference type="ARBA" id="ARBA00022741"/>
    </source>
</evidence>
<evidence type="ECO:0000313" key="5">
    <source>
        <dbReference type="EMBL" id="KAF5330775.1"/>
    </source>
</evidence>
<evidence type="ECO:0008006" key="7">
    <source>
        <dbReference type="Google" id="ProtNLM"/>
    </source>
</evidence>
<keyword evidence="4" id="KW-0067">ATP-binding</keyword>
<dbReference type="Gene3D" id="1.10.20.140">
    <property type="match status" value="1"/>
</dbReference>
<dbReference type="EMBL" id="JAACJJ010000001">
    <property type="protein sequence ID" value="KAF5330775.1"/>
    <property type="molecule type" value="Genomic_DNA"/>
</dbReference>
<evidence type="ECO:0000256" key="1">
    <source>
        <dbReference type="ARBA" id="ARBA00005842"/>
    </source>
</evidence>
<dbReference type="GO" id="GO:0006400">
    <property type="term" value="P:tRNA modification"/>
    <property type="evidence" value="ECO:0007669"/>
    <property type="project" value="TreeGrafter"/>
</dbReference>
<comment type="caution">
    <text evidence="5">The sequence shown here is derived from an EMBL/GenBank/DDBJ whole genome shotgun (WGS) entry which is preliminary data.</text>
</comment>
<accession>A0A8H5FBE1</accession>
<protein>
    <recommendedName>
        <fullName evidence="7">tRNA dimethylallyltransferase</fullName>
    </recommendedName>
</protein>
<dbReference type="PANTHER" id="PTHR11088:SF89">
    <property type="entry name" value="TRNA DIMETHYLALLYLTRANSFERASE"/>
    <property type="match status" value="1"/>
</dbReference>
<dbReference type="AlphaFoldDB" id="A0A8H5FBE1"/>
<evidence type="ECO:0000256" key="4">
    <source>
        <dbReference type="ARBA" id="ARBA00022840"/>
    </source>
</evidence>
<dbReference type="Proteomes" id="UP000567179">
    <property type="component" value="Unassembled WGS sequence"/>
</dbReference>
<organism evidence="5 6">
    <name type="scientific">Psilocybe cf. subviscida</name>
    <dbReference type="NCBI Taxonomy" id="2480587"/>
    <lineage>
        <taxon>Eukaryota</taxon>
        <taxon>Fungi</taxon>
        <taxon>Dikarya</taxon>
        <taxon>Basidiomycota</taxon>
        <taxon>Agaricomycotina</taxon>
        <taxon>Agaricomycetes</taxon>
        <taxon>Agaricomycetidae</taxon>
        <taxon>Agaricales</taxon>
        <taxon>Agaricineae</taxon>
        <taxon>Strophariaceae</taxon>
        <taxon>Psilocybe</taxon>
    </lineage>
</organism>
<keyword evidence="2" id="KW-0808">Transferase</keyword>
<dbReference type="GO" id="GO:0005524">
    <property type="term" value="F:ATP binding"/>
    <property type="evidence" value="ECO:0007669"/>
    <property type="project" value="UniProtKB-KW"/>
</dbReference>
<sequence length="422" mass="47833">MIAAHYRPIITICGTTGVGKSKLAVDLALHLQRSGHKLGWKGAKIINADSMQVYKGLDILTNKHPEAERYGIPHLLLGFKDPGEQYVVNEWVQDALKLINEMHENNEVPIIVGGTSYWIQHLIFPNRLVSNEPKLKEHKRHQAWSPELEQSINALPQDLRSLLDDLPSEAPSAKVDPDAAFQLHKLLSLLDPEISQRWHWKDTRKVLRSLEIMVETGKPGSSIIHEQSTRSTAEIEPRFRTLCFWLYADNASLHPRLDARVDTMIKDGLLDEVKILRNLCNANKSVDYTLGIYQSIGYREFCNYLDSPSDAYYKEAVERMKVSTRQYAKRQVSWLRNKLIPAAQVASASTPDIIPFYLLDATALGEEWTKNVEVPALKIQDAFLAQQDLPEAKSLSETATNMLNVKCKDVTQERDEYAISAP</sequence>